<feature type="compositionally biased region" description="Low complexity" evidence="1">
    <location>
        <begin position="70"/>
        <end position="96"/>
    </location>
</feature>
<feature type="compositionally biased region" description="Pro residues" evidence="1">
    <location>
        <begin position="51"/>
        <end position="69"/>
    </location>
</feature>
<sequence length="450" mass="45038">MLRIPRQTATDDPGTASSSATPSSSASASDSSSAASSTPSGSSSAPSTVSPKPPTSKPTIPPTSVPPTSTPNTNSTISQSQSASSSTSQGVSTDSPAPQPQSTPPPNNSNPNSDGSSPFFLAPNSTTIPTANLTTIVTMINGQSTTFTSILPTNLATGSPSSSGGSHRTAIIAGTTAAAGGLLICALVLVFVVRKVQVRKAIADALKNQGAKREGRGLLEDEGFDDDNGHPPMRGAYGTYSSLGAVSATAGSVARAGSPVPSHIKSRTSETGSIFREEVWPPPGFVDPISKQSSQVDLSRIVDEVMGPGTTVLPSASSTSLNSGGHSRGPTDATTTSGHTSSYSHGSVNSKMGLLPPSTTSFSDPFASSSNQGSVYYPSSHPHVGAISAPGQLPPGALPPTVPGLGVTSASPPTALQSSSNNSAATQPKKSSPLARALSKDARILTGGRP</sequence>
<feature type="region of interest" description="Disordered" evidence="1">
    <location>
        <begin position="309"/>
        <end position="356"/>
    </location>
</feature>
<feature type="compositionally biased region" description="Polar residues" evidence="1">
    <location>
        <begin position="408"/>
        <end position="430"/>
    </location>
</feature>
<feature type="region of interest" description="Disordered" evidence="1">
    <location>
        <begin position="387"/>
        <end position="450"/>
    </location>
</feature>
<feature type="compositionally biased region" description="Low complexity" evidence="1">
    <location>
        <begin position="15"/>
        <end position="50"/>
    </location>
</feature>
<feature type="region of interest" description="Disordered" evidence="1">
    <location>
        <begin position="1"/>
        <end position="124"/>
    </location>
</feature>
<evidence type="ECO:0000256" key="1">
    <source>
        <dbReference type="SAM" id="MobiDB-lite"/>
    </source>
</evidence>
<keyword evidence="2" id="KW-0472">Membrane</keyword>
<feature type="compositionally biased region" description="Polar residues" evidence="1">
    <location>
        <begin position="312"/>
        <end position="325"/>
    </location>
</feature>
<feature type="compositionally biased region" description="Low complexity" evidence="1">
    <location>
        <begin position="109"/>
        <end position="118"/>
    </location>
</feature>
<keyword evidence="2" id="KW-1133">Transmembrane helix</keyword>
<dbReference type="Proteomes" id="UP000567179">
    <property type="component" value="Unassembled WGS sequence"/>
</dbReference>
<accession>A0A8H5FAB6</accession>
<feature type="compositionally biased region" description="Pro residues" evidence="1">
    <location>
        <begin position="97"/>
        <end position="108"/>
    </location>
</feature>
<keyword evidence="2" id="KW-0812">Transmembrane</keyword>
<dbReference type="AlphaFoldDB" id="A0A8H5FAB6"/>
<dbReference type="OrthoDB" id="3194625at2759"/>
<proteinExistence type="predicted"/>
<feature type="region of interest" description="Disordered" evidence="1">
    <location>
        <begin position="207"/>
        <end position="235"/>
    </location>
</feature>
<reference evidence="3 4" key="1">
    <citation type="journal article" date="2020" name="ISME J.">
        <title>Uncovering the hidden diversity of litter-decomposition mechanisms in mushroom-forming fungi.</title>
        <authorList>
            <person name="Floudas D."/>
            <person name="Bentzer J."/>
            <person name="Ahren D."/>
            <person name="Johansson T."/>
            <person name="Persson P."/>
            <person name="Tunlid A."/>
        </authorList>
    </citation>
    <scope>NUCLEOTIDE SEQUENCE [LARGE SCALE GENOMIC DNA]</scope>
    <source>
        <strain evidence="3 4">CBS 101986</strain>
    </source>
</reference>
<organism evidence="3 4">
    <name type="scientific">Psilocybe cf. subviscida</name>
    <dbReference type="NCBI Taxonomy" id="2480587"/>
    <lineage>
        <taxon>Eukaryota</taxon>
        <taxon>Fungi</taxon>
        <taxon>Dikarya</taxon>
        <taxon>Basidiomycota</taxon>
        <taxon>Agaricomycotina</taxon>
        <taxon>Agaricomycetes</taxon>
        <taxon>Agaricomycetidae</taxon>
        <taxon>Agaricales</taxon>
        <taxon>Agaricineae</taxon>
        <taxon>Strophariaceae</taxon>
        <taxon>Psilocybe</taxon>
    </lineage>
</organism>
<evidence type="ECO:0008006" key="5">
    <source>
        <dbReference type="Google" id="ProtNLM"/>
    </source>
</evidence>
<feature type="compositionally biased region" description="Low complexity" evidence="1">
    <location>
        <begin position="334"/>
        <end position="347"/>
    </location>
</feature>
<evidence type="ECO:0000313" key="3">
    <source>
        <dbReference type="EMBL" id="KAF5329590.1"/>
    </source>
</evidence>
<gene>
    <name evidence="3" type="ORF">D9619_009424</name>
</gene>
<dbReference type="EMBL" id="JAACJJ010000002">
    <property type="protein sequence ID" value="KAF5329590.1"/>
    <property type="molecule type" value="Genomic_DNA"/>
</dbReference>
<name>A0A8H5FAB6_9AGAR</name>
<evidence type="ECO:0000256" key="2">
    <source>
        <dbReference type="SAM" id="Phobius"/>
    </source>
</evidence>
<evidence type="ECO:0000313" key="4">
    <source>
        <dbReference type="Proteomes" id="UP000567179"/>
    </source>
</evidence>
<feature type="compositionally biased region" description="Pro residues" evidence="1">
    <location>
        <begin position="392"/>
        <end position="402"/>
    </location>
</feature>
<feature type="transmembrane region" description="Helical" evidence="2">
    <location>
        <begin position="170"/>
        <end position="193"/>
    </location>
</feature>
<protein>
    <recommendedName>
        <fullName evidence="5">Mid2 domain-containing protein</fullName>
    </recommendedName>
</protein>
<keyword evidence="4" id="KW-1185">Reference proteome</keyword>
<comment type="caution">
    <text evidence="3">The sequence shown here is derived from an EMBL/GenBank/DDBJ whole genome shotgun (WGS) entry which is preliminary data.</text>
</comment>